<evidence type="ECO:0000313" key="5">
    <source>
        <dbReference type="EMBL" id="CAB4845935.1"/>
    </source>
</evidence>
<dbReference type="AlphaFoldDB" id="A0A6J7HLJ9"/>
<dbReference type="InterPro" id="IPR007712">
    <property type="entry name" value="RelE/ParE_toxin"/>
</dbReference>
<dbReference type="EMBL" id="CAFAAV010000046">
    <property type="protein sequence ID" value="CAB4812043.1"/>
    <property type="molecule type" value="Genomic_DNA"/>
</dbReference>
<dbReference type="EMBL" id="CAESGF010000004">
    <property type="protein sequence ID" value="CAB4363227.1"/>
    <property type="molecule type" value="Genomic_DNA"/>
</dbReference>
<evidence type="ECO:0000313" key="6">
    <source>
        <dbReference type="EMBL" id="CAB4920412.1"/>
    </source>
</evidence>
<dbReference type="EMBL" id="CAFBOL010000189">
    <property type="protein sequence ID" value="CAB5022870.1"/>
    <property type="molecule type" value="Genomic_DNA"/>
</dbReference>
<organism evidence="6">
    <name type="scientific">freshwater metagenome</name>
    <dbReference type="NCBI Taxonomy" id="449393"/>
    <lineage>
        <taxon>unclassified sequences</taxon>
        <taxon>metagenomes</taxon>
        <taxon>ecological metagenomes</taxon>
    </lineage>
</organism>
<name>A0A6J7HLJ9_9ZZZZ</name>
<accession>A0A6J7HLJ9</accession>
<evidence type="ECO:0000313" key="2">
    <source>
        <dbReference type="EMBL" id="CAB4363227.1"/>
    </source>
</evidence>
<dbReference type="EMBL" id="CAFBMT010000004">
    <property type="protein sequence ID" value="CAB4920412.1"/>
    <property type="molecule type" value="Genomic_DNA"/>
</dbReference>
<gene>
    <name evidence="3" type="ORF">UFOPK2656_01948</name>
    <name evidence="4" type="ORF">UFOPK3099_00809</name>
    <name evidence="5" type="ORF">UFOPK3267_00045</name>
    <name evidence="6" type="ORF">UFOPK3651_00816</name>
    <name evidence="7" type="ORF">UFOPK3931_03467</name>
    <name evidence="2" type="ORF">UFOPK4189_01009</name>
</gene>
<reference evidence="6" key="1">
    <citation type="submission" date="2020-05" db="EMBL/GenBank/DDBJ databases">
        <authorList>
            <person name="Chiriac C."/>
            <person name="Salcher M."/>
            <person name="Ghai R."/>
            <person name="Kavagutti S V."/>
        </authorList>
    </citation>
    <scope>NUCLEOTIDE SEQUENCE</scope>
</reference>
<dbReference type="InterPro" id="IPR035093">
    <property type="entry name" value="RelE/ParE_toxin_dom_sf"/>
</dbReference>
<evidence type="ECO:0000313" key="4">
    <source>
        <dbReference type="EMBL" id="CAB4812043.1"/>
    </source>
</evidence>
<dbReference type="EMBL" id="CAFBIY010000001">
    <property type="protein sequence ID" value="CAB4845935.1"/>
    <property type="molecule type" value="Genomic_DNA"/>
</dbReference>
<evidence type="ECO:0000313" key="3">
    <source>
        <dbReference type="EMBL" id="CAB4728665.1"/>
    </source>
</evidence>
<dbReference type="Gene3D" id="3.30.2310.20">
    <property type="entry name" value="RelE-like"/>
    <property type="match status" value="1"/>
</dbReference>
<proteinExistence type="predicted"/>
<evidence type="ECO:0000256" key="1">
    <source>
        <dbReference type="ARBA" id="ARBA00022649"/>
    </source>
</evidence>
<dbReference type="Pfam" id="PF05016">
    <property type="entry name" value="ParE_toxin"/>
    <property type="match status" value="1"/>
</dbReference>
<protein>
    <submittedName>
        <fullName evidence="6">Unannotated protein</fullName>
    </submittedName>
</protein>
<dbReference type="EMBL" id="CAEZYF010000012">
    <property type="protein sequence ID" value="CAB4728665.1"/>
    <property type="molecule type" value="Genomic_DNA"/>
</dbReference>
<evidence type="ECO:0000313" key="7">
    <source>
        <dbReference type="EMBL" id="CAB5022870.1"/>
    </source>
</evidence>
<keyword evidence="1" id="KW-1277">Toxin-antitoxin system</keyword>
<sequence length="108" mass="11651">MTIALLRPLAEADLVARTHYYRREGGDALGERFFDAAVAALGAITRMPGAGSPRVGVVCGIPGLRVRRVVGFPCSWFYFVTTDQVDIVRLLADSQDLPSILADVTDDA</sequence>